<gene>
    <name evidence="3" type="ORF">KM031_17170</name>
</gene>
<dbReference type="KEGG" id="gfu:KM031_17170"/>
<dbReference type="PANTHER" id="PTHR30222">
    <property type="entry name" value="SPERMIDINE/PUTRESCINE-BINDING PERIPLASMIC PROTEIN"/>
    <property type="match status" value="1"/>
</dbReference>
<feature type="chain" id="PRO_5037478562" evidence="2">
    <location>
        <begin position="23"/>
        <end position="346"/>
    </location>
</feature>
<dbReference type="InterPro" id="IPR006059">
    <property type="entry name" value="SBP"/>
</dbReference>
<accession>A0A975PBN0</accession>
<dbReference type="EMBL" id="CP076362">
    <property type="protein sequence ID" value="QWK92431.1"/>
    <property type="molecule type" value="Genomic_DNA"/>
</dbReference>
<evidence type="ECO:0000313" key="4">
    <source>
        <dbReference type="Proteomes" id="UP000679352"/>
    </source>
</evidence>
<sequence length="346" mass="37031">MRSLLHCAAVAALATVPNLAAARDLTVVSWGGIFQDAQRTVFFAPFAAETGTALAEDSWEGGVGVLRSKAQGGDANTWDVIEVEGDELEIGCEEGLFEVLDPAKLGGYEKYLPGTATDCGIPANIYSLVIAYDADKMPEGPKGWADFWDTTKFPGKRALRNGPKMNLEFALMADGVAPADVYSVLSTPEGVDRAFAKLDEIKGDIVWWTSGNQPMQLLGSGEVAMTTTYHTRVGNSNTSDGTNFKLIYDGSMFLVDSWVVMKGSPNLEAAYKLLEFMSRPEVQVKWPEQLGGGVGVTEAQAMLDPALAASLPTAEANVSVALPLDTGFWIANIDALNTRFATWSGN</sequence>
<dbReference type="CDD" id="cd13589">
    <property type="entry name" value="PBP2_polyamine_RpCGA009"/>
    <property type="match status" value="1"/>
</dbReference>
<protein>
    <submittedName>
        <fullName evidence="3">ABC transporter substrate-binding protein</fullName>
    </submittedName>
</protein>
<feature type="signal peptide" evidence="2">
    <location>
        <begin position="1"/>
        <end position="22"/>
    </location>
</feature>
<dbReference type="Gene3D" id="3.40.190.10">
    <property type="entry name" value="Periplasmic binding protein-like II"/>
    <property type="match status" value="2"/>
</dbReference>
<dbReference type="PANTHER" id="PTHR30222:SF2">
    <property type="entry name" value="ABC TRANSPORTER SUBSTRATE-BINDING PROTEIN"/>
    <property type="match status" value="1"/>
</dbReference>
<dbReference type="SUPFAM" id="SSF53850">
    <property type="entry name" value="Periplasmic binding protein-like II"/>
    <property type="match status" value="1"/>
</dbReference>
<evidence type="ECO:0000313" key="3">
    <source>
        <dbReference type="EMBL" id="QWK92431.1"/>
    </source>
</evidence>
<keyword evidence="3" id="KW-0614">Plasmid</keyword>
<organism evidence="3 4">
    <name type="scientific">Gemmobacter fulvus</name>
    <dbReference type="NCBI Taxonomy" id="2840474"/>
    <lineage>
        <taxon>Bacteria</taxon>
        <taxon>Pseudomonadati</taxon>
        <taxon>Pseudomonadota</taxon>
        <taxon>Alphaproteobacteria</taxon>
        <taxon>Rhodobacterales</taxon>
        <taxon>Paracoccaceae</taxon>
        <taxon>Gemmobacter</taxon>
    </lineage>
</organism>
<dbReference type="RefSeq" id="WP_215505279.1">
    <property type="nucleotide sequence ID" value="NZ_CP076362.1"/>
</dbReference>
<evidence type="ECO:0000256" key="2">
    <source>
        <dbReference type="SAM" id="SignalP"/>
    </source>
</evidence>
<keyword evidence="4" id="KW-1185">Reference proteome</keyword>
<name>A0A975PBN0_9RHOB</name>
<dbReference type="Pfam" id="PF13416">
    <property type="entry name" value="SBP_bac_8"/>
    <property type="match status" value="1"/>
</dbReference>
<proteinExistence type="predicted"/>
<reference evidence="3" key="1">
    <citation type="submission" date="2021-06" db="EMBL/GenBank/DDBJ databases">
        <authorList>
            <person name="Lee C.-S."/>
            <person name="Jin L."/>
        </authorList>
    </citation>
    <scope>NUCLEOTIDE SEQUENCE</scope>
    <source>
        <strain evidence="3">Con5</strain>
        <plasmid evidence="3">p1</plasmid>
    </source>
</reference>
<keyword evidence="1 2" id="KW-0732">Signal</keyword>
<dbReference type="Proteomes" id="UP000679352">
    <property type="component" value="Plasmid p1"/>
</dbReference>
<evidence type="ECO:0000256" key="1">
    <source>
        <dbReference type="ARBA" id="ARBA00022729"/>
    </source>
</evidence>
<dbReference type="AlphaFoldDB" id="A0A975PBN0"/>
<geneLocation type="plasmid" evidence="3 4">
    <name>p1</name>
</geneLocation>